<dbReference type="InterPro" id="IPR014044">
    <property type="entry name" value="CAP_dom"/>
</dbReference>
<dbReference type="EMBL" id="WHOD01000126">
    <property type="protein sequence ID" value="NOU97864.1"/>
    <property type="molecule type" value="Genomic_DNA"/>
</dbReference>
<organism evidence="4 5">
    <name type="scientific">Paenibacillus foliorum</name>
    <dbReference type="NCBI Taxonomy" id="2654974"/>
    <lineage>
        <taxon>Bacteria</taxon>
        <taxon>Bacillati</taxon>
        <taxon>Bacillota</taxon>
        <taxon>Bacilli</taxon>
        <taxon>Bacillales</taxon>
        <taxon>Paenibacillaceae</taxon>
        <taxon>Paenibacillus</taxon>
    </lineage>
</organism>
<dbReference type="Pfam" id="PF00395">
    <property type="entry name" value="SLH"/>
    <property type="match status" value="1"/>
</dbReference>
<feature type="chain" id="PRO_5037754108" description="SLH domain-containing protein" evidence="2">
    <location>
        <begin position="34"/>
        <end position="601"/>
    </location>
</feature>
<evidence type="ECO:0000256" key="2">
    <source>
        <dbReference type="SAM" id="SignalP"/>
    </source>
</evidence>
<comment type="caution">
    <text evidence="4">The sequence shown here is derived from an EMBL/GenBank/DDBJ whole genome shotgun (WGS) entry which is preliminary data.</text>
</comment>
<evidence type="ECO:0000313" key="4">
    <source>
        <dbReference type="EMBL" id="NOU97864.1"/>
    </source>
</evidence>
<feature type="region of interest" description="Disordered" evidence="1">
    <location>
        <begin position="408"/>
        <end position="427"/>
    </location>
</feature>
<dbReference type="Proteomes" id="UP000641588">
    <property type="component" value="Unassembled WGS sequence"/>
</dbReference>
<dbReference type="InterPro" id="IPR035940">
    <property type="entry name" value="CAP_sf"/>
</dbReference>
<dbReference type="SUPFAM" id="SSF55797">
    <property type="entry name" value="PR-1-like"/>
    <property type="match status" value="1"/>
</dbReference>
<dbReference type="InterPro" id="IPR001119">
    <property type="entry name" value="SLH_dom"/>
</dbReference>
<dbReference type="AlphaFoldDB" id="A0A972GVV4"/>
<keyword evidence="2" id="KW-0732">Signal</keyword>
<sequence>MLSSLSYLTSKKSITVALLASVAMLFSLSTASASTVIPNELPVRSKEEIKAKWNVYKNSFALGDPFVSVPNLIPSNPDIGVLKSNHLETGLKKLNFYRFISGLPDNVTLDSSLSTSAQFGAFIMGVNGEMSHTPSRPSGMSEDVYKKAYDATSSSNIFYVSGFGMDTRYNILDLSVDMYMDDADASNNSRVGHRRWVLNPTLGKIGFGLVKKVEINEKNGTYYAALKVFDRSNTSLSNVSYTSYPGAGFYPADNLIRNQPWSIQLNNQVFSETSTSALTLVVKRNSDGKMVNLGSNNFIYESGGFGAGPAVIFSIPSDFGDYKEGDSYTVKLDGLTKKGGNKTVTTTTYGGGTSTITSPSYETVSLEYTVNFFYLEPSAPRRMKLIDFNRTVDTTVVPTVVPTPVVPTTVPTTGATPTTVNINNNDELPKGSKPIKFTDTGNHWANATVEWAITNEIVDGYADGTFKPDAVLTEEEFLSMFMKSFLKNKVVNDDTKSGRWSDALYILAEKGKFPMLGINITDSRGAEVKRGLVARIIAAADGASVDEKTAVSYLFSKEYTEGKTAKSYEGYAPNDSLTRAEGIQFIKNLKDKFFQFRNLSN</sequence>
<evidence type="ECO:0000256" key="1">
    <source>
        <dbReference type="SAM" id="MobiDB-lite"/>
    </source>
</evidence>
<proteinExistence type="predicted"/>
<keyword evidence="5" id="KW-1185">Reference proteome</keyword>
<dbReference type="Pfam" id="PF00188">
    <property type="entry name" value="CAP"/>
    <property type="match status" value="1"/>
</dbReference>
<protein>
    <recommendedName>
        <fullName evidence="3">SLH domain-containing protein</fullName>
    </recommendedName>
</protein>
<name>A0A972GVV4_9BACL</name>
<evidence type="ECO:0000313" key="5">
    <source>
        <dbReference type="Proteomes" id="UP000641588"/>
    </source>
</evidence>
<evidence type="ECO:0000259" key="3">
    <source>
        <dbReference type="PROSITE" id="PS51272"/>
    </source>
</evidence>
<dbReference type="Gene3D" id="3.40.33.10">
    <property type="entry name" value="CAP"/>
    <property type="match status" value="1"/>
</dbReference>
<dbReference type="CDD" id="cd05379">
    <property type="entry name" value="CAP_bacterial"/>
    <property type="match status" value="1"/>
</dbReference>
<accession>A0A972GVV4</accession>
<feature type="signal peptide" evidence="2">
    <location>
        <begin position="1"/>
        <end position="33"/>
    </location>
</feature>
<feature type="compositionally biased region" description="Low complexity" evidence="1">
    <location>
        <begin position="408"/>
        <end position="420"/>
    </location>
</feature>
<gene>
    <name evidence="4" type="ORF">GC093_32245</name>
</gene>
<dbReference type="PROSITE" id="PS51272">
    <property type="entry name" value="SLH"/>
    <property type="match status" value="1"/>
</dbReference>
<feature type="domain" description="SLH" evidence="3">
    <location>
        <begin position="432"/>
        <end position="495"/>
    </location>
</feature>
<reference evidence="4" key="1">
    <citation type="submission" date="2019-10" db="EMBL/GenBank/DDBJ databases">
        <title>Description of Paenibacillus glebae sp. nov.</title>
        <authorList>
            <person name="Carlier A."/>
            <person name="Qi S."/>
        </authorList>
    </citation>
    <scope>NUCLEOTIDE SEQUENCE</scope>
    <source>
        <strain evidence="4">LMG 31456</strain>
    </source>
</reference>